<evidence type="ECO:0000256" key="5">
    <source>
        <dbReference type="ARBA" id="ARBA00023163"/>
    </source>
</evidence>
<comment type="similarity">
    <text evidence="1">Belongs to the LysR transcriptional regulatory family.</text>
</comment>
<dbReference type="PROSITE" id="PS50931">
    <property type="entry name" value="HTH_LYSR"/>
    <property type="match status" value="1"/>
</dbReference>
<dbReference type="SUPFAM" id="SSF53850">
    <property type="entry name" value="Periplasmic binding protein-like II"/>
    <property type="match status" value="1"/>
</dbReference>
<evidence type="ECO:0000256" key="2">
    <source>
        <dbReference type="ARBA" id="ARBA00023015"/>
    </source>
</evidence>
<evidence type="ECO:0000259" key="6">
    <source>
        <dbReference type="PROSITE" id="PS50931"/>
    </source>
</evidence>
<reference evidence="8" key="1">
    <citation type="journal article" date="2019" name="Int. J. Syst. Evol. Microbiol.">
        <title>The Global Catalogue of Microorganisms (GCM) 10K type strain sequencing project: providing services to taxonomists for standard genome sequencing and annotation.</title>
        <authorList>
            <consortium name="The Broad Institute Genomics Platform"/>
            <consortium name="The Broad Institute Genome Sequencing Center for Infectious Disease"/>
            <person name="Wu L."/>
            <person name="Ma J."/>
        </authorList>
    </citation>
    <scope>NUCLEOTIDE SEQUENCE [LARGE SCALE GENOMIC DNA]</scope>
    <source>
        <strain evidence="8">NBRC 102122</strain>
    </source>
</reference>
<evidence type="ECO:0000313" key="8">
    <source>
        <dbReference type="Proteomes" id="UP001156702"/>
    </source>
</evidence>
<dbReference type="Gene3D" id="1.10.10.10">
    <property type="entry name" value="Winged helix-like DNA-binding domain superfamily/Winged helix DNA-binding domain"/>
    <property type="match status" value="1"/>
</dbReference>
<dbReference type="Pfam" id="PF03466">
    <property type="entry name" value="LysR_substrate"/>
    <property type="match status" value="1"/>
</dbReference>
<dbReference type="InterPro" id="IPR036390">
    <property type="entry name" value="WH_DNA-bd_sf"/>
</dbReference>
<protein>
    <submittedName>
        <fullName evidence="7">LysR family transcriptional regulator</fullName>
    </submittedName>
</protein>
<name>A0ABQ5ZNR9_9HYPH</name>
<keyword evidence="2" id="KW-0805">Transcription regulation</keyword>
<dbReference type="Proteomes" id="UP001156702">
    <property type="component" value="Unassembled WGS sequence"/>
</dbReference>
<dbReference type="EMBL" id="BSOP01000051">
    <property type="protein sequence ID" value="GLR54509.1"/>
    <property type="molecule type" value="Genomic_DNA"/>
</dbReference>
<dbReference type="Gene3D" id="3.40.190.290">
    <property type="match status" value="1"/>
</dbReference>
<dbReference type="SUPFAM" id="SSF46785">
    <property type="entry name" value="Winged helix' DNA-binding domain"/>
    <property type="match status" value="1"/>
</dbReference>
<keyword evidence="4" id="KW-0010">Activator</keyword>
<accession>A0ABQ5ZNR9</accession>
<evidence type="ECO:0000256" key="3">
    <source>
        <dbReference type="ARBA" id="ARBA00023125"/>
    </source>
</evidence>
<dbReference type="PANTHER" id="PTHR30427">
    <property type="entry name" value="TRANSCRIPTIONAL ACTIVATOR PROTEIN LYSR"/>
    <property type="match status" value="1"/>
</dbReference>
<dbReference type="PRINTS" id="PR00039">
    <property type="entry name" value="HTHLYSR"/>
</dbReference>
<evidence type="ECO:0000256" key="1">
    <source>
        <dbReference type="ARBA" id="ARBA00009437"/>
    </source>
</evidence>
<gene>
    <name evidence="7" type="ORF">GCM10007923_57260</name>
</gene>
<dbReference type="InterPro" id="IPR005119">
    <property type="entry name" value="LysR_subst-bd"/>
</dbReference>
<organism evidence="7 8">
    <name type="scientific">Shinella yambaruensis</name>
    <dbReference type="NCBI Taxonomy" id="415996"/>
    <lineage>
        <taxon>Bacteria</taxon>
        <taxon>Pseudomonadati</taxon>
        <taxon>Pseudomonadota</taxon>
        <taxon>Alphaproteobacteria</taxon>
        <taxon>Hyphomicrobiales</taxon>
        <taxon>Rhizobiaceae</taxon>
        <taxon>Shinella</taxon>
    </lineage>
</organism>
<evidence type="ECO:0000313" key="7">
    <source>
        <dbReference type="EMBL" id="GLR54509.1"/>
    </source>
</evidence>
<proteinExistence type="inferred from homology"/>
<evidence type="ECO:0000256" key="4">
    <source>
        <dbReference type="ARBA" id="ARBA00023159"/>
    </source>
</evidence>
<keyword evidence="5" id="KW-0804">Transcription</keyword>
<feature type="domain" description="HTH lysR-type" evidence="6">
    <location>
        <begin position="24"/>
        <end position="81"/>
    </location>
</feature>
<dbReference type="InterPro" id="IPR000847">
    <property type="entry name" value="LysR_HTH_N"/>
</dbReference>
<keyword evidence="8" id="KW-1185">Reference proteome</keyword>
<dbReference type="InterPro" id="IPR036388">
    <property type="entry name" value="WH-like_DNA-bd_sf"/>
</dbReference>
<dbReference type="Pfam" id="PF00126">
    <property type="entry name" value="HTH_1"/>
    <property type="match status" value="1"/>
</dbReference>
<dbReference type="PANTHER" id="PTHR30427:SF1">
    <property type="entry name" value="TRANSCRIPTIONAL ACTIVATOR PROTEIN LYSR"/>
    <property type="match status" value="1"/>
</dbReference>
<keyword evidence="3" id="KW-0238">DNA-binding</keyword>
<sequence>MHLQSYEPRAQERIIMVEIAGTGVTLRQLQILREVVRTGSERAAAKALDITQPAVSQQIKQLETLLGVQLFMRDKGRLVPTAQTMTLFRDADATFVQMERIARTVSSLKGIDSDTIGIAAPHVFSLRLLPDAIRMLRSRQPVAAVHIKSGTYREVTDHVLEGRADLGLGRLPLDENVFDWRPMTTATNVCIFHPEHRFARKDLIRPEDLVGEPLADIEPQMQSHLMSENAIRYMGAEPHLAIQVDVIGQEVSFVAAGLGISSSNTFAARQAACFNVEIRPFEPSALYHYVVFWQKGRYLGPMLQEAVNVLVACAQDTDLPAGAKAPDG</sequence>
<comment type="caution">
    <text evidence="7">The sequence shown here is derived from an EMBL/GenBank/DDBJ whole genome shotgun (WGS) entry which is preliminary data.</text>
</comment>